<organism evidence="2 3">
    <name type="scientific">Empedobacter brevis NBRC 14943 = ATCC 43319</name>
    <dbReference type="NCBI Taxonomy" id="1218108"/>
    <lineage>
        <taxon>Bacteria</taxon>
        <taxon>Pseudomonadati</taxon>
        <taxon>Bacteroidota</taxon>
        <taxon>Flavobacteriia</taxon>
        <taxon>Flavobacteriales</taxon>
        <taxon>Weeksellaceae</taxon>
        <taxon>Empedobacter</taxon>
    </lineage>
</organism>
<comment type="caution">
    <text evidence="2">The sequence shown here is derived from an EMBL/GenBank/DDBJ whole genome shotgun (WGS) entry which is preliminary data.</text>
</comment>
<evidence type="ECO:0000256" key="1">
    <source>
        <dbReference type="SAM" id="MobiDB-lite"/>
    </source>
</evidence>
<evidence type="ECO:0000313" key="2">
    <source>
        <dbReference type="EMBL" id="GEM52385.1"/>
    </source>
</evidence>
<sequence length="265" mass="31735">MFKRIKNNLHFLYYKYLVKTNPLIKKQRKNPLSIPIIIINFNQLFYLQKLVDFLLKRGFENIVIIDNKSTYLPLLEYYNDIKTKVRIKKMDKNYGHSILYLAAHDIKEFTKGYYVITDPDILPNENLPINFMDVLIEKLEKYFNSVTKVGFALKIDDIPDFFPLKQQVVNWENKFWENEVEENVFLNVLDTTFALYKPRYPYNFYNLPFLPALRIGSNYTATHGGWYKNPKKMTEEEIYYQRTAKSSSSWNFDKDNQNTGKIKYD</sequence>
<protein>
    <recommendedName>
        <fullName evidence="4">Glycosyltransferase 2-like domain-containing protein</fullName>
    </recommendedName>
</protein>
<proteinExistence type="predicted"/>
<accession>A0A511NHV1</accession>
<keyword evidence="3" id="KW-1185">Reference proteome</keyword>
<dbReference type="STRING" id="1218108.GCA_000382425_00763"/>
<dbReference type="EMBL" id="BJXC01000014">
    <property type="protein sequence ID" value="GEM52385.1"/>
    <property type="molecule type" value="Genomic_DNA"/>
</dbReference>
<evidence type="ECO:0000313" key="3">
    <source>
        <dbReference type="Proteomes" id="UP000321245"/>
    </source>
</evidence>
<dbReference type="GeneID" id="84649015"/>
<gene>
    <name evidence="2" type="ORF">EB1_21750</name>
</gene>
<dbReference type="RefSeq" id="WP_019974274.1">
    <property type="nucleotide sequence ID" value="NZ_BJXC01000014.1"/>
</dbReference>
<feature type="compositionally biased region" description="Basic and acidic residues" evidence="1">
    <location>
        <begin position="252"/>
        <end position="265"/>
    </location>
</feature>
<feature type="region of interest" description="Disordered" evidence="1">
    <location>
        <begin position="246"/>
        <end position="265"/>
    </location>
</feature>
<dbReference type="InterPro" id="IPR029044">
    <property type="entry name" value="Nucleotide-diphossugar_trans"/>
</dbReference>
<name>A0A511NHV1_9FLAO</name>
<dbReference type="OrthoDB" id="1666251at2"/>
<dbReference type="AlphaFoldDB" id="A0A511NHV1"/>
<dbReference type="SUPFAM" id="SSF53448">
    <property type="entry name" value="Nucleotide-diphospho-sugar transferases"/>
    <property type="match status" value="1"/>
</dbReference>
<dbReference type="Proteomes" id="UP000321245">
    <property type="component" value="Unassembled WGS sequence"/>
</dbReference>
<reference evidence="2 3" key="1">
    <citation type="submission" date="2019-07" db="EMBL/GenBank/DDBJ databases">
        <title>Whole genome shotgun sequence of Empedobacter brevis NBRC 14943.</title>
        <authorList>
            <person name="Hosoyama A."/>
            <person name="Uohara A."/>
            <person name="Ohji S."/>
            <person name="Ichikawa N."/>
        </authorList>
    </citation>
    <scope>NUCLEOTIDE SEQUENCE [LARGE SCALE GENOMIC DNA]</scope>
    <source>
        <strain evidence="2 3">NBRC 14943</strain>
    </source>
</reference>
<evidence type="ECO:0008006" key="4">
    <source>
        <dbReference type="Google" id="ProtNLM"/>
    </source>
</evidence>